<dbReference type="EMBL" id="QHLZ01000001">
    <property type="protein sequence ID" value="PXA69431.1"/>
    <property type="molecule type" value="Genomic_DNA"/>
</dbReference>
<feature type="region of interest" description="Disordered" evidence="4">
    <location>
        <begin position="1"/>
        <end position="21"/>
    </location>
</feature>
<dbReference type="Proteomes" id="UP000246303">
    <property type="component" value="Unassembled WGS sequence"/>
</dbReference>
<reference evidence="6 7" key="1">
    <citation type="submission" date="2018-05" db="EMBL/GenBank/DDBJ databases">
        <title>Genetic diversity of glacier-inhabiting Cryobacterium bacteria in China and description of Cryobacterium mengkeensis sp. nov. and Arthrobacter glacialis sp. nov.</title>
        <authorList>
            <person name="Liu Q."/>
            <person name="Xin Y.-H."/>
        </authorList>
    </citation>
    <scope>NUCLEOTIDE SEQUENCE [LARGE SCALE GENOMIC DNA]</scope>
    <source>
        <strain evidence="6 7">GP3</strain>
    </source>
</reference>
<dbReference type="GO" id="GO:0004553">
    <property type="term" value="F:hydrolase activity, hydrolyzing O-glycosyl compounds"/>
    <property type="evidence" value="ECO:0007669"/>
    <property type="project" value="InterPro"/>
</dbReference>
<evidence type="ECO:0000256" key="4">
    <source>
        <dbReference type="SAM" id="MobiDB-lite"/>
    </source>
</evidence>
<sequence>MTSSDLLTAPAPAQTSPAGLTPAVEGQLPEDLNRLINSVILPGFVGTTVPQWLERALENGLAGVVYFGHNIDPDSPEQVSALSAAIRAANPNAVIGVDEEGGNVTRLQSRDGSTIPGAAALGALNELSTTEAAGRAIGQLCRDAGINLTIAPVADVNTNPLNPVIGVRAFGADTALVSAHTAAAVRGIQELRVAACAKHFPGHGDTVADSHMDAARVDLTMAEMAQFHLPPFRAAVEAGVASMMSAHIIIPELGEAPATLTPAASALLRGMGFDGVLITDALDMAAVRVTVGPGEGGVLALLAGNDLLCVGNPLNAYTTGRDDESCYTEVFDALHAAAVSGRLPVDILRRAAGRVQALAQWSAGEVAADKHDAVDWVSVAARATRTDSLGSGSLGKTPVLAGSGVLTLVDARTGHNMAAGPTENFLATALHHYAVTAVNATELSSAELEVALMQARGAVLVLVDSLESAEQAQTLELVFATAPQAVCVNAGLAPAEPTLFPALHAHGFSRVTAEAVVRVLETV</sequence>
<protein>
    <submittedName>
        <fullName evidence="6">Glycosyl hydrolase</fullName>
    </submittedName>
</protein>
<evidence type="ECO:0000256" key="1">
    <source>
        <dbReference type="ARBA" id="ARBA00005336"/>
    </source>
</evidence>
<name>A0A2V3DVU6_9MICC</name>
<dbReference type="GO" id="GO:0005975">
    <property type="term" value="P:carbohydrate metabolic process"/>
    <property type="evidence" value="ECO:0007669"/>
    <property type="project" value="InterPro"/>
</dbReference>
<dbReference type="InterPro" id="IPR036962">
    <property type="entry name" value="Glyco_hydro_3_N_sf"/>
</dbReference>
<evidence type="ECO:0000259" key="5">
    <source>
        <dbReference type="Pfam" id="PF00933"/>
    </source>
</evidence>
<keyword evidence="2 6" id="KW-0378">Hydrolase</keyword>
<evidence type="ECO:0000313" key="7">
    <source>
        <dbReference type="Proteomes" id="UP000246303"/>
    </source>
</evidence>
<dbReference type="OrthoDB" id="9805821at2"/>
<keyword evidence="7" id="KW-1185">Reference proteome</keyword>
<comment type="caution">
    <text evidence="6">The sequence shown here is derived from an EMBL/GenBank/DDBJ whole genome shotgun (WGS) entry which is preliminary data.</text>
</comment>
<dbReference type="SUPFAM" id="SSF51445">
    <property type="entry name" value="(Trans)glycosidases"/>
    <property type="match status" value="1"/>
</dbReference>
<dbReference type="RefSeq" id="WP_110104717.1">
    <property type="nucleotide sequence ID" value="NZ_JACBZZ010000001.1"/>
</dbReference>
<dbReference type="InterPro" id="IPR017853">
    <property type="entry name" value="GH"/>
</dbReference>
<dbReference type="PANTHER" id="PTHR30480">
    <property type="entry name" value="BETA-HEXOSAMINIDASE-RELATED"/>
    <property type="match status" value="1"/>
</dbReference>
<dbReference type="Pfam" id="PF00933">
    <property type="entry name" value="Glyco_hydro_3"/>
    <property type="match status" value="1"/>
</dbReference>
<comment type="similarity">
    <text evidence="1">Belongs to the glycosyl hydrolase 3 family.</text>
</comment>
<evidence type="ECO:0000313" key="6">
    <source>
        <dbReference type="EMBL" id="PXA69431.1"/>
    </source>
</evidence>
<proteinExistence type="inferred from homology"/>
<keyword evidence="3" id="KW-0326">Glycosidase</keyword>
<dbReference type="AlphaFoldDB" id="A0A2V3DVU6"/>
<accession>A0A2V3DVU6</accession>
<gene>
    <name evidence="6" type="ORF">CVS29_02460</name>
</gene>
<organism evidence="6 7">
    <name type="scientific">Arthrobacter psychrochitiniphilus</name>
    <dbReference type="NCBI Taxonomy" id="291045"/>
    <lineage>
        <taxon>Bacteria</taxon>
        <taxon>Bacillati</taxon>
        <taxon>Actinomycetota</taxon>
        <taxon>Actinomycetes</taxon>
        <taxon>Micrococcales</taxon>
        <taxon>Micrococcaceae</taxon>
        <taxon>Arthrobacter</taxon>
    </lineage>
</organism>
<dbReference type="Gene3D" id="3.20.20.300">
    <property type="entry name" value="Glycoside hydrolase, family 3, N-terminal domain"/>
    <property type="match status" value="1"/>
</dbReference>
<evidence type="ECO:0000256" key="2">
    <source>
        <dbReference type="ARBA" id="ARBA00022801"/>
    </source>
</evidence>
<dbReference type="InterPro" id="IPR001764">
    <property type="entry name" value="Glyco_hydro_3_N"/>
</dbReference>
<feature type="domain" description="Glycoside hydrolase family 3 N-terminal" evidence="5">
    <location>
        <begin position="58"/>
        <end position="357"/>
    </location>
</feature>
<dbReference type="PANTHER" id="PTHR30480:SF16">
    <property type="entry name" value="GLYCOSIDE HYDROLASE FAMILY 3 DOMAIN PROTEIN"/>
    <property type="match status" value="1"/>
</dbReference>
<evidence type="ECO:0000256" key="3">
    <source>
        <dbReference type="ARBA" id="ARBA00023295"/>
    </source>
</evidence>
<dbReference type="GO" id="GO:0009254">
    <property type="term" value="P:peptidoglycan turnover"/>
    <property type="evidence" value="ECO:0007669"/>
    <property type="project" value="TreeGrafter"/>
</dbReference>
<dbReference type="InterPro" id="IPR050226">
    <property type="entry name" value="NagZ_Beta-hexosaminidase"/>
</dbReference>